<organism evidence="1 2">
    <name type="scientific">Geobacter anodireducens</name>
    <dbReference type="NCBI Taxonomy" id="1340425"/>
    <lineage>
        <taxon>Bacteria</taxon>
        <taxon>Pseudomonadati</taxon>
        <taxon>Thermodesulfobacteriota</taxon>
        <taxon>Desulfuromonadia</taxon>
        <taxon>Geobacterales</taxon>
        <taxon>Geobacteraceae</taxon>
        <taxon>Geobacter</taxon>
    </lineage>
</organism>
<comment type="caution">
    <text evidence="1">The sequence shown here is derived from an EMBL/GenBank/DDBJ whole genome shotgun (WGS) entry which is preliminary data.</text>
</comment>
<dbReference type="InterPro" id="IPR021248">
    <property type="entry name" value="DUF2787"/>
</dbReference>
<dbReference type="EMBL" id="JADBFD010000031">
    <property type="protein sequence ID" value="MBE2889567.1"/>
    <property type="molecule type" value="Genomic_DNA"/>
</dbReference>
<sequence length="131" mass="14716">MKIRTDCLPWRLSSKLIAIIDQELSAMPTATGTVLSFRDPKFSAETGGFHPVEVAVAPDGSIQYVADFAYYGSPPCCELAKEIDFDFSLGLFQHFGREFPIQAGRELFHLWESNFIAYYEMGVYTVSAEPF</sequence>
<dbReference type="RefSeq" id="WP_192905967.1">
    <property type="nucleotide sequence ID" value="NZ_JADBFD010000031.1"/>
</dbReference>
<keyword evidence="2" id="KW-1185">Reference proteome</keyword>
<dbReference type="Proteomes" id="UP000618926">
    <property type="component" value="Unassembled WGS sequence"/>
</dbReference>
<dbReference type="PANTHER" id="PTHR38978:SF2">
    <property type="entry name" value="DUF2787 DOMAIN-CONTAINING PROTEIN"/>
    <property type="match status" value="1"/>
</dbReference>
<protein>
    <submittedName>
        <fullName evidence="1">DUF2787 family protein</fullName>
    </submittedName>
</protein>
<dbReference type="Gene3D" id="3.10.450.430">
    <property type="entry name" value="Protein of unknown function DUF2787"/>
    <property type="match status" value="1"/>
</dbReference>
<gene>
    <name evidence="1" type="ORF">IIE05_16520</name>
</gene>
<name>A0ABR9NZ65_9BACT</name>
<evidence type="ECO:0000313" key="2">
    <source>
        <dbReference type="Proteomes" id="UP000618926"/>
    </source>
</evidence>
<accession>A0ABR9NZ65</accession>
<evidence type="ECO:0000313" key="1">
    <source>
        <dbReference type="EMBL" id="MBE2889567.1"/>
    </source>
</evidence>
<reference evidence="1 2" key="1">
    <citation type="submission" date="2020-10" db="EMBL/GenBank/DDBJ databases">
        <title>Investigation of anaerobic biodegradation of phenanthrene by a sulfate-dependent Geobacter anodireducens strain PheS2.</title>
        <authorList>
            <person name="Zhang Z."/>
        </authorList>
    </citation>
    <scope>NUCLEOTIDE SEQUENCE [LARGE SCALE GENOMIC DNA]</scope>
    <source>
        <strain evidence="1 2">PheS2</strain>
    </source>
</reference>
<dbReference type="Pfam" id="PF10980">
    <property type="entry name" value="DUF2787"/>
    <property type="match status" value="1"/>
</dbReference>
<dbReference type="PANTHER" id="PTHR38978">
    <property type="entry name" value="DUF2787 DOMAIN-CONTAINING PROTEIN"/>
    <property type="match status" value="1"/>
</dbReference>
<proteinExistence type="predicted"/>